<protein>
    <submittedName>
        <fullName evidence="8">Outer membrane protein, cobalt-zinc-cadmium efflux system</fullName>
    </submittedName>
</protein>
<evidence type="ECO:0000256" key="5">
    <source>
        <dbReference type="ARBA" id="ARBA00022692"/>
    </source>
</evidence>
<sequence length="415" mass="47352">MKRIFILLFCITSLGQLQAQKILTLKESLQLAKKNNPDLKVAAYSINSAEADITTAKIRPDPIFNAQLLHIANSNNRKEGTSWTNSANSQYWWQVTKPLQIAGQRANKIDIANKLVSQSKLDYSESSRSIYYTVASKWLDAWSAKIGLDILEKGKTNIDSLVRINVYRLKNRVITSTDLQRTQLLQKQYQRDIVTARQNYLSELQNLKYLVGLTDSVTVDFSDNTFNTILTAGDSLVELGTHERSDVLAAKNAIDVSNSNIKMQHSMAYPQPEVGGMYNPQNGIPYLGFYGTVSIPIFNRNQGQREKAQVLKYQSEQNLWATERQAETEVTTAYSRYITQRQNLEDYQRNLTEADTILNSVRYSYVKGGTSIIDLLEAQRSWLDTQQRYYSTMEDFRRSYIQLLFATGIINQLAE</sequence>
<organism evidence="8 9">
    <name type="scientific">Ohtaekwangia koreensis</name>
    <dbReference type="NCBI Taxonomy" id="688867"/>
    <lineage>
        <taxon>Bacteria</taxon>
        <taxon>Pseudomonadati</taxon>
        <taxon>Bacteroidota</taxon>
        <taxon>Cytophagia</taxon>
        <taxon>Cytophagales</taxon>
        <taxon>Fulvivirgaceae</taxon>
        <taxon>Ohtaekwangia</taxon>
    </lineage>
</organism>
<name>A0A1T5IS37_9BACT</name>
<dbReference type="PANTHER" id="PTHR30026">
    <property type="entry name" value="OUTER MEMBRANE PROTEIN TOLC"/>
    <property type="match status" value="1"/>
</dbReference>
<dbReference type="STRING" id="688867.SAMN05660236_0341"/>
<dbReference type="PANTHER" id="PTHR30026:SF20">
    <property type="entry name" value="OUTER MEMBRANE PROTEIN TOLC"/>
    <property type="match status" value="1"/>
</dbReference>
<keyword evidence="5" id="KW-0812">Transmembrane</keyword>
<dbReference type="InterPro" id="IPR051906">
    <property type="entry name" value="TolC-like"/>
</dbReference>
<dbReference type="GO" id="GO:0009279">
    <property type="term" value="C:cell outer membrane"/>
    <property type="evidence" value="ECO:0007669"/>
    <property type="project" value="UniProtKB-SubCell"/>
</dbReference>
<keyword evidence="3" id="KW-0813">Transport</keyword>
<reference evidence="8 9" key="1">
    <citation type="submission" date="2017-02" db="EMBL/GenBank/DDBJ databases">
        <authorList>
            <person name="Peterson S.W."/>
        </authorList>
    </citation>
    <scope>NUCLEOTIDE SEQUENCE [LARGE SCALE GENOMIC DNA]</scope>
    <source>
        <strain evidence="8 9">DSM 25262</strain>
    </source>
</reference>
<evidence type="ECO:0000313" key="8">
    <source>
        <dbReference type="EMBL" id="SKC42004.1"/>
    </source>
</evidence>
<evidence type="ECO:0000256" key="7">
    <source>
        <dbReference type="ARBA" id="ARBA00023237"/>
    </source>
</evidence>
<keyword evidence="9" id="KW-1185">Reference proteome</keyword>
<evidence type="ECO:0000256" key="4">
    <source>
        <dbReference type="ARBA" id="ARBA00022452"/>
    </source>
</evidence>
<evidence type="ECO:0000313" key="9">
    <source>
        <dbReference type="Proteomes" id="UP000190961"/>
    </source>
</evidence>
<accession>A0A1T5IS37</accession>
<evidence type="ECO:0000256" key="1">
    <source>
        <dbReference type="ARBA" id="ARBA00004442"/>
    </source>
</evidence>
<keyword evidence="4" id="KW-1134">Transmembrane beta strand</keyword>
<dbReference type="Pfam" id="PF02321">
    <property type="entry name" value="OEP"/>
    <property type="match status" value="2"/>
</dbReference>
<dbReference type="Gene3D" id="1.20.1600.10">
    <property type="entry name" value="Outer membrane efflux proteins (OEP)"/>
    <property type="match status" value="1"/>
</dbReference>
<dbReference type="InterPro" id="IPR003423">
    <property type="entry name" value="OMP_efflux"/>
</dbReference>
<comment type="subcellular location">
    <subcellularLocation>
        <location evidence="1">Cell outer membrane</location>
    </subcellularLocation>
</comment>
<proteinExistence type="inferred from homology"/>
<gene>
    <name evidence="8" type="ORF">SAMN05660236_0341</name>
</gene>
<comment type="similarity">
    <text evidence="2">Belongs to the outer membrane factor (OMF) (TC 1.B.17) family.</text>
</comment>
<keyword evidence="6" id="KW-0472">Membrane</keyword>
<dbReference type="OrthoDB" id="712316at2"/>
<dbReference type="AlphaFoldDB" id="A0A1T5IS37"/>
<dbReference type="GO" id="GO:0015562">
    <property type="term" value="F:efflux transmembrane transporter activity"/>
    <property type="evidence" value="ECO:0007669"/>
    <property type="project" value="InterPro"/>
</dbReference>
<dbReference type="EMBL" id="FUZU01000001">
    <property type="protein sequence ID" value="SKC42004.1"/>
    <property type="molecule type" value="Genomic_DNA"/>
</dbReference>
<dbReference type="RefSeq" id="WP_079684979.1">
    <property type="nucleotide sequence ID" value="NZ_FUZU01000001.1"/>
</dbReference>
<dbReference type="GO" id="GO:1990281">
    <property type="term" value="C:efflux pump complex"/>
    <property type="evidence" value="ECO:0007669"/>
    <property type="project" value="TreeGrafter"/>
</dbReference>
<evidence type="ECO:0000256" key="6">
    <source>
        <dbReference type="ARBA" id="ARBA00023136"/>
    </source>
</evidence>
<dbReference type="Proteomes" id="UP000190961">
    <property type="component" value="Unassembled WGS sequence"/>
</dbReference>
<dbReference type="GO" id="GO:0015288">
    <property type="term" value="F:porin activity"/>
    <property type="evidence" value="ECO:0007669"/>
    <property type="project" value="TreeGrafter"/>
</dbReference>
<keyword evidence="7" id="KW-0998">Cell outer membrane</keyword>
<evidence type="ECO:0000256" key="3">
    <source>
        <dbReference type="ARBA" id="ARBA00022448"/>
    </source>
</evidence>
<dbReference type="SUPFAM" id="SSF56954">
    <property type="entry name" value="Outer membrane efflux proteins (OEP)"/>
    <property type="match status" value="1"/>
</dbReference>
<evidence type="ECO:0000256" key="2">
    <source>
        <dbReference type="ARBA" id="ARBA00007613"/>
    </source>
</evidence>